<dbReference type="Pfam" id="PF10156">
    <property type="entry name" value="Med17"/>
    <property type="match status" value="1"/>
</dbReference>
<dbReference type="PANTHER" id="PTHR13114:SF7">
    <property type="entry name" value="MEDIATOR OF RNA POLYMERASE II TRANSCRIPTION SUBUNIT 17"/>
    <property type="match status" value="1"/>
</dbReference>
<evidence type="ECO:0000256" key="2">
    <source>
        <dbReference type="ARBA" id="ARBA00005635"/>
    </source>
</evidence>
<dbReference type="EMBL" id="MU002017">
    <property type="protein sequence ID" value="KAF2791477.1"/>
    <property type="molecule type" value="Genomic_DNA"/>
</dbReference>
<dbReference type="AlphaFoldDB" id="A0A6A6X6C4"/>
<organism evidence="10 11">
    <name type="scientific">Melanomma pulvis-pyrius CBS 109.77</name>
    <dbReference type="NCBI Taxonomy" id="1314802"/>
    <lineage>
        <taxon>Eukaryota</taxon>
        <taxon>Fungi</taxon>
        <taxon>Dikarya</taxon>
        <taxon>Ascomycota</taxon>
        <taxon>Pezizomycotina</taxon>
        <taxon>Dothideomycetes</taxon>
        <taxon>Pleosporomycetidae</taxon>
        <taxon>Pleosporales</taxon>
        <taxon>Melanommataceae</taxon>
        <taxon>Melanomma</taxon>
    </lineage>
</organism>
<gene>
    <name evidence="8" type="primary">MED17</name>
    <name evidence="10" type="ORF">K505DRAFT_280651</name>
</gene>
<evidence type="ECO:0000256" key="1">
    <source>
        <dbReference type="ARBA" id="ARBA00004123"/>
    </source>
</evidence>
<evidence type="ECO:0000256" key="5">
    <source>
        <dbReference type="ARBA" id="ARBA00023163"/>
    </source>
</evidence>
<dbReference type="InterPro" id="IPR019313">
    <property type="entry name" value="Mediator_Med17"/>
</dbReference>
<feature type="compositionally biased region" description="Basic and acidic residues" evidence="9">
    <location>
        <begin position="147"/>
        <end position="168"/>
    </location>
</feature>
<accession>A0A6A6X6C4</accession>
<dbReference type="GO" id="GO:0003712">
    <property type="term" value="F:transcription coregulator activity"/>
    <property type="evidence" value="ECO:0007669"/>
    <property type="project" value="InterPro"/>
</dbReference>
<reference evidence="10" key="1">
    <citation type="journal article" date="2020" name="Stud. Mycol.">
        <title>101 Dothideomycetes genomes: a test case for predicting lifestyles and emergence of pathogens.</title>
        <authorList>
            <person name="Haridas S."/>
            <person name="Albert R."/>
            <person name="Binder M."/>
            <person name="Bloem J."/>
            <person name="Labutti K."/>
            <person name="Salamov A."/>
            <person name="Andreopoulos B."/>
            <person name="Baker S."/>
            <person name="Barry K."/>
            <person name="Bills G."/>
            <person name="Bluhm B."/>
            <person name="Cannon C."/>
            <person name="Castanera R."/>
            <person name="Culley D."/>
            <person name="Daum C."/>
            <person name="Ezra D."/>
            <person name="Gonzalez J."/>
            <person name="Henrissat B."/>
            <person name="Kuo A."/>
            <person name="Liang C."/>
            <person name="Lipzen A."/>
            <person name="Lutzoni F."/>
            <person name="Magnuson J."/>
            <person name="Mondo S."/>
            <person name="Nolan M."/>
            <person name="Ohm R."/>
            <person name="Pangilinan J."/>
            <person name="Park H.-J."/>
            <person name="Ramirez L."/>
            <person name="Alfaro M."/>
            <person name="Sun H."/>
            <person name="Tritt A."/>
            <person name="Yoshinaga Y."/>
            <person name="Zwiers L.-H."/>
            <person name="Turgeon B."/>
            <person name="Goodwin S."/>
            <person name="Spatafora J."/>
            <person name="Crous P."/>
            <person name="Grigoriev I."/>
        </authorList>
    </citation>
    <scope>NUCLEOTIDE SEQUENCE</scope>
    <source>
        <strain evidence="10">CBS 109.77</strain>
    </source>
</reference>
<evidence type="ECO:0000313" key="10">
    <source>
        <dbReference type="EMBL" id="KAF2791477.1"/>
    </source>
</evidence>
<dbReference type="GO" id="GO:0016592">
    <property type="term" value="C:mediator complex"/>
    <property type="evidence" value="ECO:0007669"/>
    <property type="project" value="InterPro"/>
</dbReference>
<keyword evidence="4 8" id="KW-0805">Transcription regulation</keyword>
<comment type="function">
    <text evidence="8">Component of the Mediator complex, a coactivator involved in the regulated transcription of nearly all RNA polymerase II-dependent genes. Mediator functions as a bridge to convey information from gene-specific regulatory proteins to the basal RNA polymerase II transcription machinery. Mediator is recruited to promoters by direct interactions with regulatory proteins and serves as a scaffold for the assembly of a functional preinitiation complex with RNA polymerase II and the general transcription factors.</text>
</comment>
<evidence type="ECO:0000256" key="3">
    <source>
        <dbReference type="ARBA" id="ARBA00019610"/>
    </source>
</evidence>
<evidence type="ECO:0000256" key="8">
    <source>
        <dbReference type="RuleBase" id="RU364140"/>
    </source>
</evidence>
<dbReference type="PANTHER" id="PTHR13114">
    <property type="entry name" value="MEDIATOR OF RNA POLYMERASE II TRANSCRIPTION SUBUNIT 17"/>
    <property type="match status" value="1"/>
</dbReference>
<feature type="region of interest" description="Disordered" evidence="9">
    <location>
        <begin position="131"/>
        <end position="170"/>
    </location>
</feature>
<keyword evidence="8" id="KW-0010">Activator</keyword>
<keyword evidence="11" id="KW-1185">Reference proteome</keyword>
<name>A0A6A6X6C4_9PLEO</name>
<dbReference type="GO" id="GO:0070847">
    <property type="term" value="C:core mediator complex"/>
    <property type="evidence" value="ECO:0007669"/>
    <property type="project" value="TreeGrafter"/>
</dbReference>
<comment type="similarity">
    <text evidence="2 8">Belongs to the Mediator complex subunit 17 family.</text>
</comment>
<protein>
    <recommendedName>
        <fullName evidence="3 8">Mediator of RNA polymerase II transcription subunit 17</fullName>
    </recommendedName>
    <alternativeName>
        <fullName evidence="7 8">Mediator complex subunit 17</fullName>
    </alternativeName>
</protein>
<evidence type="ECO:0000256" key="9">
    <source>
        <dbReference type="SAM" id="MobiDB-lite"/>
    </source>
</evidence>
<proteinExistence type="inferred from homology"/>
<keyword evidence="6 8" id="KW-0539">Nucleus</keyword>
<sequence length="654" mass="72994">MSGAGPSASVALRPWPAPQKEAIPPADLFSRVHQLTIERGHLRSITEKSLQDDIDTGKDVATDIVEGVEQSQKKDAPTRQERVQEIAQKQVEMYQALDWASFAAGNALDLVAQLLSRDPVKNLDASFSEKYKQQRVPKGSFGLDKGAPPDRSDEKEEQQRIQDTEKRRQLVARGSRMEALEWSTDSFLKAAGQLQTEVHKETTYWNEIMSISQRGWSLQRFGRESRNSPFAVRYGFAEASDHFKARGLAPLRMSKDGSIILDPTLALKPKTLRVRISDSGKVVGTSCLPTQGQTTDVAVERSIQLARDSLFEEELYHEISLETRQLLAYGVELRNSVIHLQAPGPDPNFTDRKVLIDCIARDDETLGSQDQSENWMAQNVAEALRLLLTHEHRMRLFRRSQLPSPLTKQKSARTNPPLLRTLLAAFYHLNAVDSLQAYLARVASVLNSAGLRVSLQTTRETTWVSLTNLIAESTKKDLSATDQLLEVFTKPFDGLATLSLPSNELQPEKITIATRTYIGAPTFGAEHKVTLPPSLVSVLSLSQDQKREFKFPTTEEVTSYLDWVLSLDLSHTLLTKEYGRRAVIMSKDPHISVICKEGKERVQKDVSIQLADGKLSVTVGSNIPPENVYAEQSCTWDGTKGEPALKDKLKSWVG</sequence>
<evidence type="ECO:0000256" key="4">
    <source>
        <dbReference type="ARBA" id="ARBA00023015"/>
    </source>
</evidence>
<evidence type="ECO:0000256" key="6">
    <source>
        <dbReference type="ARBA" id="ARBA00023242"/>
    </source>
</evidence>
<evidence type="ECO:0000256" key="7">
    <source>
        <dbReference type="ARBA" id="ARBA00032014"/>
    </source>
</evidence>
<keyword evidence="5 8" id="KW-0804">Transcription</keyword>
<evidence type="ECO:0000313" key="11">
    <source>
        <dbReference type="Proteomes" id="UP000799757"/>
    </source>
</evidence>
<comment type="subcellular location">
    <subcellularLocation>
        <location evidence="1 8">Nucleus</location>
    </subcellularLocation>
</comment>
<dbReference type="GO" id="GO:0006357">
    <property type="term" value="P:regulation of transcription by RNA polymerase II"/>
    <property type="evidence" value="ECO:0007669"/>
    <property type="project" value="InterPro"/>
</dbReference>
<dbReference type="Proteomes" id="UP000799757">
    <property type="component" value="Unassembled WGS sequence"/>
</dbReference>
<dbReference type="OrthoDB" id="5319830at2759"/>
<comment type="subunit">
    <text evidence="8">Component of the Mediator complex.</text>
</comment>